<dbReference type="AlphaFoldDB" id="A0A1Y2EYW6"/>
<reference evidence="2 3" key="1">
    <citation type="submission" date="2016-08" db="EMBL/GenBank/DDBJ databases">
        <title>A Parts List for Fungal Cellulosomes Revealed by Comparative Genomics.</title>
        <authorList>
            <consortium name="DOE Joint Genome Institute"/>
            <person name="Haitjema C.H."/>
            <person name="Gilmore S.P."/>
            <person name="Henske J.K."/>
            <person name="Solomon K.V."/>
            <person name="De Groot R."/>
            <person name="Kuo A."/>
            <person name="Mondo S.J."/>
            <person name="Salamov A.A."/>
            <person name="Labutti K."/>
            <person name="Zhao Z."/>
            <person name="Chiniquy J."/>
            <person name="Barry K."/>
            <person name="Brewer H.M."/>
            <person name="Purvine S.O."/>
            <person name="Wright A.T."/>
            <person name="Boxma B."/>
            <person name="Van Alen T."/>
            <person name="Hackstein J.H."/>
            <person name="Baker S.E."/>
            <person name="Grigoriev I.V."/>
            <person name="O'Malley M.A."/>
        </authorList>
    </citation>
    <scope>NUCLEOTIDE SEQUENCE [LARGE SCALE GENOMIC DNA]</scope>
    <source>
        <strain evidence="2 3">G1</strain>
    </source>
</reference>
<dbReference type="OrthoDB" id="2113957at2759"/>
<feature type="non-terminal residue" evidence="2">
    <location>
        <position position="102"/>
    </location>
</feature>
<keyword evidence="3" id="KW-1185">Reference proteome</keyword>
<evidence type="ECO:0000313" key="3">
    <source>
        <dbReference type="Proteomes" id="UP000193920"/>
    </source>
</evidence>
<accession>A0A1Y2EYW6</accession>
<dbReference type="STRING" id="1754190.A0A1Y2EYW6"/>
<feature type="chain" id="PRO_5011988240" evidence="1">
    <location>
        <begin position="24"/>
        <end position="102"/>
    </location>
</feature>
<comment type="caution">
    <text evidence="2">The sequence shown here is derived from an EMBL/GenBank/DDBJ whole genome shotgun (WGS) entry which is preliminary data.</text>
</comment>
<proteinExistence type="predicted"/>
<dbReference type="EMBL" id="MCOG01000021">
    <property type="protein sequence ID" value="ORY76822.1"/>
    <property type="molecule type" value="Genomic_DNA"/>
</dbReference>
<name>A0A1Y2EYW6_9FUNG</name>
<gene>
    <name evidence="2" type="ORF">LY90DRAFT_400191</name>
</gene>
<evidence type="ECO:0000256" key="1">
    <source>
        <dbReference type="SAM" id="SignalP"/>
    </source>
</evidence>
<organism evidence="2 3">
    <name type="scientific">Neocallimastix californiae</name>
    <dbReference type="NCBI Taxonomy" id="1754190"/>
    <lineage>
        <taxon>Eukaryota</taxon>
        <taxon>Fungi</taxon>
        <taxon>Fungi incertae sedis</taxon>
        <taxon>Chytridiomycota</taxon>
        <taxon>Chytridiomycota incertae sedis</taxon>
        <taxon>Neocallimastigomycetes</taxon>
        <taxon>Neocallimastigales</taxon>
        <taxon>Neocallimastigaceae</taxon>
        <taxon>Neocallimastix</taxon>
    </lineage>
</organism>
<evidence type="ECO:0000313" key="2">
    <source>
        <dbReference type="EMBL" id="ORY76822.1"/>
    </source>
</evidence>
<feature type="signal peptide" evidence="1">
    <location>
        <begin position="1"/>
        <end position="23"/>
    </location>
</feature>
<keyword evidence="1" id="KW-0732">Signal</keyword>
<dbReference type="Proteomes" id="UP000193920">
    <property type="component" value="Unassembled WGS sequence"/>
</dbReference>
<sequence>MYVFLSPIIVLLLVFLEIPWIEGYVNGPCTNSSGVCVDSQKCTAAGGTFKSGFCPNDPNNVKCCNKSCTVKGKTGSCTFKSKCTGTTYTGFCPGANDFLCCI</sequence>
<protein>
    <submittedName>
        <fullName evidence="2">Uncharacterized protein</fullName>
    </submittedName>
</protein>